<keyword evidence="2" id="KW-0963">Cytoplasm</keyword>
<comment type="caution">
    <text evidence="3">The sequence shown here is derived from an EMBL/GenBank/DDBJ whole genome shotgun (WGS) entry which is preliminary data.</text>
</comment>
<dbReference type="GO" id="GO:0005507">
    <property type="term" value="F:copper ion binding"/>
    <property type="evidence" value="ECO:0007669"/>
    <property type="project" value="TreeGrafter"/>
</dbReference>
<dbReference type="FunFam" id="3.20.20.380:FF:000001">
    <property type="entry name" value="Copper homeostasis protein CutC"/>
    <property type="match status" value="1"/>
</dbReference>
<evidence type="ECO:0000313" key="4">
    <source>
        <dbReference type="Proteomes" id="UP001156690"/>
    </source>
</evidence>
<keyword evidence="4" id="KW-1185">Reference proteome</keyword>
<dbReference type="Proteomes" id="UP001156690">
    <property type="component" value="Unassembled WGS sequence"/>
</dbReference>
<evidence type="ECO:0000256" key="1">
    <source>
        <dbReference type="ARBA" id="ARBA00007768"/>
    </source>
</evidence>
<proteinExistence type="inferred from homology"/>
<dbReference type="HAMAP" id="MF_00795">
    <property type="entry name" value="CutC"/>
    <property type="match status" value="1"/>
</dbReference>
<protein>
    <recommendedName>
        <fullName evidence="2">PF03932 family protein CutC</fullName>
    </recommendedName>
</protein>
<dbReference type="EMBL" id="BSNX01000067">
    <property type="protein sequence ID" value="GLQ74888.1"/>
    <property type="molecule type" value="Genomic_DNA"/>
</dbReference>
<evidence type="ECO:0000313" key="3">
    <source>
        <dbReference type="EMBL" id="GLQ74888.1"/>
    </source>
</evidence>
<sequence length="272" mass="29374">MSITSHTEIVNLSILNRLFLTWKAKQSMSYQLEVCVDNLESLLNAIEGGATRIELCSSLSLGGLTPSLGLMKQASRLSSIPIYAMIRPRQGDFLFNENDVESMLEDIEAAKEAGLDGIVIGALTPDGYIDKNICKQLIAAADRMGVTFHRAIDQCCDVIQALQDIQELGCERILTSGQASNALSGIGTIKLMKEHVGNSLNIMVGAGVTPSNVKQIVAETGVTEVHLSGKTTRSSHMLYVSEQAKMGNTDIDDFSIPVTNTDTIRSVAQQLK</sequence>
<dbReference type="SUPFAM" id="SSF110395">
    <property type="entry name" value="CutC-like"/>
    <property type="match status" value="1"/>
</dbReference>
<gene>
    <name evidence="3" type="primary">cutC_2</name>
    <name evidence="2" type="synonym">cutC</name>
    <name evidence="3" type="ORF">GCM10007932_42500</name>
</gene>
<dbReference type="Gene3D" id="3.20.20.380">
    <property type="entry name" value="Copper homeostasis (CutC) domain"/>
    <property type="match status" value="1"/>
</dbReference>
<dbReference type="PANTHER" id="PTHR12598">
    <property type="entry name" value="COPPER HOMEOSTASIS PROTEIN CUTC"/>
    <property type="match status" value="1"/>
</dbReference>
<dbReference type="InterPro" id="IPR036822">
    <property type="entry name" value="CutC-like_dom_sf"/>
</dbReference>
<comment type="similarity">
    <text evidence="1 2">Belongs to the CutC family.</text>
</comment>
<comment type="caution">
    <text evidence="2">Once thought to be involved in copper homeostasis, experiments in E.coli have shown this is not the case.</text>
</comment>
<name>A0AAV5NX77_9VIBR</name>
<dbReference type="GO" id="GO:0005737">
    <property type="term" value="C:cytoplasm"/>
    <property type="evidence" value="ECO:0007669"/>
    <property type="project" value="UniProtKB-SubCell"/>
</dbReference>
<dbReference type="Pfam" id="PF03932">
    <property type="entry name" value="CutC"/>
    <property type="match status" value="1"/>
</dbReference>
<reference evidence="4" key="1">
    <citation type="journal article" date="2019" name="Int. J. Syst. Evol. Microbiol.">
        <title>The Global Catalogue of Microorganisms (GCM) 10K type strain sequencing project: providing services to taxonomists for standard genome sequencing and annotation.</title>
        <authorList>
            <consortium name="The Broad Institute Genomics Platform"/>
            <consortium name="The Broad Institute Genome Sequencing Center for Infectious Disease"/>
            <person name="Wu L."/>
            <person name="Ma J."/>
        </authorList>
    </citation>
    <scope>NUCLEOTIDE SEQUENCE [LARGE SCALE GENOMIC DNA]</scope>
    <source>
        <strain evidence="4">NBRC 15640</strain>
    </source>
</reference>
<comment type="subcellular location">
    <subcellularLocation>
        <location evidence="2">Cytoplasm</location>
    </subcellularLocation>
</comment>
<organism evidence="3 4">
    <name type="scientific">Vibrio penaeicida</name>
    <dbReference type="NCBI Taxonomy" id="104609"/>
    <lineage>
        <taxon>Bacteria</taxon>
        <taxon>Pseudomonadati</taxon>
        <taxon>Pseudomonadota</taxon>
        <taxon>Gammaproteobacteria</taxon>
        <taxon>Vibrionales</taxon>
        <taxon>Vibrionaceae</taxon>
        <taxon>Vibrio</taxon>
    </lineage>
</organism>
<dbReference type="PANTHER" id="PTHR12598:SF0">
    <property type="entry name" value="COPPER HOMEOSTASIS PROTEIN CUTC HOMOLOG"/>
    <property type="match status" value="1"/>
</dbReference>
<dbReference type="InterPro" id="IPR005627">
    <property type="entry name" value="CutC-like"/>
</dbReference>
<evidence type="ECO:0000256" key="2">
    <source>
        <dbReference type="HAMAP-Rule" id="MF_00795"/>
    </source>
</evidence>
<accession>A0AAV5NX77</accession>
<dbReference type="AlphaFoldDB" id="A0AAV5NX77"/>